<evidence type="ECO:0000313" key="1">
    <source>
        <dbReference type="EMBL" id="KAK4022609.1"/>
    </source>
</evidence>
<keyword evidence="2" id="KW-1185">Reference proteome</keyword>
<name>A0ABR0ABU9_9CRUS</name>
<gene>
    <name evidence="1" type="ORF">OUZ56_008068</name>
</gene>
<sequence length="129" mass="14784">MTYITTKTLFVLLPFETQKRNNRKNEGLHSKRQKKEVSNVVADLFVTDCFVEFHGSVTDIKFNPYKNAPGKDGHVVKNKKMSPLPTLKEKLGKHLSIYADHLSTNSVPDYIELGRLKPDREKELILSDI</sequence>
<proteinExistence type="predicted"/>
<comment type="caution">
    <text evidence="1">The sequence shown here is derived from an EMBL/GenBank/DDBJ whole genome shotgun (WGS) entry which is preliminary data.</text>
</comment>
<dbReference type="Proteomes" id="UP001234178">
    <property type="component" value="Unassembled WGS sequence"/>
</dbReference>
<reference evidence="1 2" key="1">
    <citation type="journal article" date="2023" name="Nucleic Acids Res.">
        <title>The hologenome of Daphnia magna reveals possible DNA methylation and microbiome-mediated evolution of the host genome.</title>
        <authorList>
            <person name="Chaturvedi A."/>
            <person name="Li X."/>
            <person name="Dhandapani V."/>
            <person name="Marshall H."/>
            <person name="Kissane S."/>
            <person name="Cuenca-Cambronero M."/>
            <person name="Asole G."/>
            <person name="Calvet F."/>
            <person name="Ruiz-Romero M."/>
            <person name="Marangio P."/>
            <person name="Guigo R."/>
            <person name="Rago D."/>
            <person name="Mirbahai L."/>
            <person name="Eastwood N."/>
            <person name="Colbourne J.K."/>
            <person name="Zhou J."/>
            <person name="Mallon E."/>
            <person name="Orsini L."/>
        </authorList>
    </citation>
    <scope>NUCLEOTIDE SEQUENCE [LARGE SCALE GENOMIC DNA]</scope>
    <source>
        <strain evidence="1">LRV0_1</strain>
    </source>
</reference>
<organism evidence="1 2">
    <name type="scientific">Daphnia magna</name>
    <dbReference type="NCBI Taxonomy" id="35525"/>
    <lineage>
        <taxon>Eukaryota</taxon>
        <taxon>Metazoa</taxon>
        <taxon>Ecdysozoa</taxon>
        <taxon>Arthropoda</taxon>
        <taxon>Crustacea</taxon>
        <taxon>Branchiopoda</taxon>
        <taxon>Diplostraca</taxon>
        <taxon>Cladocera</taxon>
        <taxon>Anomopoda</taxon>
        <taxon>Daphniidae</taxon>
        <taxon>Daphnia</taxon>
    </lineage>
</organism>
<accession>A0ABR0ABU9</accession>
<evidence type="ECO:0000313" key="2">
    <source>
        <dbReference type="Proteomes" id="UP001234178"/>
    </source>
</evidence>
<dbReference type="EMBL" id="JAOYFB010000037">
    <property type="protein sequence ID" value="KAK4022609.1"/>
    <property type="molecule type" value="Genomic_DNA"/>
</dbReference>
<protein>
    <submittedName>
        <fullName evidence="1">Uncharacterized protein</fullName>
    </submittedName>
</protein>